<dbReference type="EMBL" id="BONV01000033">
    <property type="protein sequence ID" value="GIG82897.1"/>
    <property type="molecule type" value="Genomic_DNA"/>
</dbReference>
<dbReference type="SUPFAM" id="SSF55718">
    <property type="entry name" value="SCP-like"/>
    <property type="match status" value="1"/>
</dbReference>
<dbReference type="Gene3D" id="3.30.1050.20">
    <property type="match status" value="1"/>
</dbReference>
<feature type="domain" description="Mycothiol-dependent maleylpyruvate isomerase metal-binding" evidence="2">
    <location>
        <begin position="35"/>
        <end position="170"/>
    </location>
</feature>
<comment type="caution">
    <text evidence="3">The sequence shown here is derived from an EMBL/GenBank/DDBJ whole genome shotgun (WGS) entry which is preliminary data.</text>
</comment>
<dbReference type="InterPro" id="IPR017517">
    <property type="entry name" value="Maleyloyr_isom"/>
</dbReference>
<dbReference type="InterPro" id="IPR034660">
    <property type="entry name" value="DinB/YfiT-like"/>
</dbReference>
<dbReference type="GO" id="GO:0046872">
    <property type="term" value="F:metal ion binding"/>
    <property type="evidence" value="ECO:0007669"/>
    <property type="project" value="InterPro"/>
</dbReference>
<dbReference type="Gene3D" id="1.20.120.450">
    <property type="entry name" value="dinb family like domain"/>
    <property type="match status" value="1"/>
</dbReference>
<evidence type="ECO:0000256" key="1">
    <source>
        <dbReference type="SAM" id="MobiDB-lite"/>
    </source>
</evidence>
<name>A0A8J3PXQ1_9ACTN</name>
<dbReference type="NCBIfam" id="TIGR03083">
    <property type="entry name" value="maleylpyruvate isomerase family mycothiol-dependent enzyme"/>
    <property type="match status" value="1"/>
</dbReference>
<accession>A0A8J3PXQ1</accession>
<dbReference type="AlphaFoldDB" id="A0A8J3PXQ1"/>
<dbReference type="SUPFAM" id="SSF109854">
    <property type="entry name" value="DinB/YfiT-like putative metalloenzymes"/>
    <property type="match status" value="1"/>
</dbReference>
<feature type="region of interest" description="Disordered" evidence="1">
    <location>
        <begin position="255"/>
        <end position="291"/>
    </location>
</feature>
<organism evidence="3 4">
    <name type="scientific">Planotetraspora kaengkrachanensis</name>
    <dbReference type="NCBI Taxonomy" id="575193"/>
    <lineage>
        <taxon>Bacteria</taxon>
        <taxon>Bacillati</taxon>
        <taxon>Actinomycetota</taxon>
        <taxon>Actinomycetes</taxon>
        <taxon>Streptosporangiales</taxon>
        <taxon>Streptosporangiaceae</taxon>
        <taxon>Planotetraspora</taxon>
    </lineage>
</organism>
<dbReference type="Pfam" id="PF11716">
    <property type="entry name" value="MDMPI_N"/>
    <property type="match status" value="1"/>
</dbReference>
<dbReference type="Proteomes" id="UP000630097">
    <property type="component" value="Unassembled WGS sequence"/>
</dbReference>
<proteinExistence type="predicted"/>
<evidence type="ECO:0000313" key="4">
    <source>
        <dbReference type="Proteomes" id="UP000630097"/>
    </source>
</evidence>
<gene>
    <name evidence="3" type="ORF">Pka01_60240</name>
</gene>
<sequence>MRFPGGPGTAAGTRVHQVVHDCRMSAVEEFQTELDESTSRLLATAARLTDDDVRAPSLLPGWTRGHVLAHLACNADSHINLLTWARSGVRTPQYAAPGVREAEIQAGAVRPAEDLLADLEASAERLRDAVDRMPSEAWSATVCGMRPPDHPAWYIPARRLRELEIHHVDLGAGYGWADWPESFARRELHDTMASWPHGEGPVSEIVARWEDGGRIRIWSGLGRGPAVHGSPRELVAWLTGRAFGEGLVVKCSPADTAGAPGLPPSPPPWLVMPAPPDLPARPPRTWPPDRD</sequence>
<reference evidence="3 4" key="1">
    <citation type="submission" date="2021-01" db="EMBL/GenBank/DDBJ databases">
        <title>Whole genome shotgun sequence of Planotetraspora kaengkrachanensis NBRC 104272.</title>
        <authorList>
            <person name="Komaki H."/>
            <person name="Tamura T."/>
        </authorList>
    </citation>
    <scope>NUCLEOTIDE SEQUENCE [LARGE SCALE GENOMIC DNA]</scope>
    <source>
        <strain evidence="3 4">NBRC 104272</strain>
    </source>
</reference>
<dbReference type="InterPro" id="IPR036527">
    <property type="entry name" value="SCP2_sterol-bd_dom_sf"/>
</dbReference>
<dbReference type="InterPro" id="IPR024344">
    <property type="entry name" value="MDMPI_metal-binding"/>
</dbReference>
<evidence type="ECO:0000259" key="2">
    <source>
        <dbReference type="Pfam" id="PF11716"/>
    </source>
</evidence>
<evidence type="ECO:0000313" key="3">
    <source>
        <dbReference type="EMBL" id="GIG82897.1"/>
    </source>
</evidence>
<feature type="compositionally biased region" description="Pro residues" evidence="1">
    <location>
        <begin position="261"/>
        <end position="291"/>
    </location>
</feature>
<keyword evidence="4" id="KW-1185">Reference proteome</keyword>
<protein>
    <recommendedName>
        <fullName evidence="2">Mycothiol-dependent maleylpyruvate isomerase metal-binding domain-containing protein</fullName>
    </recommendedName>
</protein>